<feature type="transmembrane region" description="Helical" evidence="5">
    <location>
        <begin position="58"/>
        <end position="75"/>
    </location>
</feature>
<feature type="transmembrane region" description="Helical" evidence="5">
    <location>
        <begin position="15"/>
        <end position="37"/>
    </location>
</feature>
<evidence type="ECO:0000256" key="2">
    <source>
        <dbReference type="ARBA" id="ARBA00022692"/>
    </source>
</evidence>
<gene>
    <name evidence="7" type="ORF">CGOC_LOCUS7433</name>
</gene>
<dbReference type="GO" id="GO:0005886">
    <property type="term" value="C:plasma membrane"/>
    <property type="evidence" value="ECO:0007669"/>
    <property type="project" value="TreeGrafter"/>
</dbReference>
<dbReference type="GO" id="GO:0017071">
    <property type="term" value="C:intracellular cyclic nucleotide activated cation channel complex"/>
    <property type="evidence" value="ECO:0007669"/>
    <property type="project" value="TreeGrafter"/>
</dbReference>
<keyword evidence="3 5" id="KW-1133">Transmembrane helix</keyword>
<protein>
    <recommendedName>
        <fullName evidence="6">Ion transport domain-containing protein</fullName>
    </recommendedName>
</protein>
<evidence type="ECO:0000256" key="5">
    <source>
        <dbReference type="SAM" id="Phobius"/>
    </source>
</evidence>
<evidence type="ECO:0000313" key="7">
    <source>
        <dbReference type="EMBL" id="VDK78242.1"/>
    </source>
</evidence>
<dbReference type="Pfam" id="PF00520">
    <property type="entry name" value="Ion_trans"/>
    <property type="match status" value="1"/>
</dbReference>
<dbReference type="InterPro" id="IPR050866">
    <property type="entry name" value="CNG_cation_channel"/>
</dbReference>
<evidence type="ECO:0000256" key="3">
    <source>
        <dbReference type="ARBA" id="ARBA00022989"/>
    </source>
</evidence>
<dbReference type="OrthoDB" id="421226at2759"/>
<dbReference type="AlphaFoldDB" id="A0A3P6SQV7"/>
<keyword evidence="2 5" id="KW-0812">Transmembrane</keyword>
<feature type="transmembrane region" description="Helical" evidence="5">
    <location>
        <begin position="116"/>
        <end position="140"/>
    </location>
</feature>
<proteinExistence type="predicted"/>
<dbReference type="GO" id="GO:0044877">
    <property type="term" value="F:protein-containing complex binding"/>
    <property type="evidence" value="ECO:0007669"/>
    <property type="project" value="TreeGrafter"/>
</dbReference>
<evidence type="ECO:0000313" key="8">
    <source>
        <dbReference type="Proteomes" id="UP000271889"/>
    </source>
</evidence>
<dbReference type="InterPro" id="IPR005821">
    <property type="entry name" value="Ion_trans_dom"/>
</dbReference>
<dbReference type="Gene3D" id="1.10.287.70">
    <property type="match status" value="1"/>
</dbReference>
<comment type="subcellular location">
    <subcellularLocation>
        <location evidence="1">Membrane</location>
        <topology evidence="1">Multi-pass membrane protein</topology>
    </subcellularLocation>
</comment>
<feature type="non-terminal residue" evidence="7">
    <location>
        <position position="204"/>
    </location>
</feature>
<evidence type="ECO:0000259" key="6">
    <source>
        <dbReference type="Pfam" id="PF00520"/>
    </source>
</evidence>
<dbReference type="PANTHER" id="PTHR45638">
    <property type="entry name" value="CYCLIC NUCLEOTIDE-GATED CATION CHANNEL SUBUNIT A"/>
    <property type="match status" value="1"/>
</dbReference>
<accession>A0A3P6SQV7</accession>
<evidence type="ECO:0000256" key="1">
    <source>
        <dbReference type="ARBA" id="ARBA00004141"/>
    </source>
</evidence>
<dbReference type="SUPFAM" id="SSF81324">
    <property type="entry name" value="Voltage-gated potassium channels"/>
    <property type="match status" value="1"/>
</dbReference>
<dbReference type="EMBL" id="UYRV01025849">
    <property type="protein sequence ID" value="VDK78242.1"/>
    <property type="molecule type" value="Genomic_DNA"/>
</dbReference>
<sequence>MVFEEVRKNFYDSWITYNIVFDLIFLCDLFVLTRRQFIEDGIRMKGVKEMLIHRMKSVYFYLDILCILPTDLLLYKMRNLSLCRLNRLLKCYRISEFNALTEIRTTFPNLFRITKLIFTCFIIFHWNGCLYFFISVWYNFPNATIDDWIFSYDKIPDPVLIQCGVNDDYNMTEERCRMDLIPPLRFYEEHDNMTEEVDLAMMYW</sequence>
<dbReference type="GO" id="GO:0005223">
    <property type="term" value="F:intracellularly cGMP-activated cation channel activity"/>
    <property type="evidence" value="ECO:0007669"/>
    <property type="project" value="TreeGrafter"/>
</dbReference>
<keyword evidence="4 5" id="KW-0472">Membrane</keyword>
<keyword evidence="8" id="KW-1185">Reference proteome</keyword>
<organism evidence="7 8">
    <name type="scientific">Cylicostephanus goldi</name>
    <name type="common">Nematode worm</name>
    <dbReference type="NCBI Taxonomy" id="71465"/>
    <lineage>
        <taxon>Eukaryota</taxon>
        <taxon>Metazoa</taxon>
        <taxon>Ecdysozoa</taxon>
        <taxon>Nematoda</taxon>
        <taxon>Chromadorea</taxon>
        <taxon>Rhabditida</taxon>
        <taxon>Rhabditina</taxon>
        <taxon>Rhabditomorpha</taxon>
        <taxon>Strongyloidea</taxon>
        <taxon>Strongylidae</taxon>
        <taxon>Cylicostephanus</taxon>
    </lineage>
</organism>
<name>A0A3P6SQV7_CYLGO</name>
<reference evidence="7 8" key="1">
    <citation type="submission" date="2018-11" db="EMBL/GenBank/DDBJ databases">
        <authorList>
            <consortium name="Pathogen Informatics"/>
        </authorList>
    </citation>
    <scope>NUCLEOTIDE SEQUENCE [LARGE SCALE GENOMIC DNA]</scope>
</reference>
<dbReference type="Proteomes" id="UP000271889">
    <property type="component" value="Unassembled WGS sequence"/>
</dbReference>
<feature type="domain" description="Ion transport" evidence="6">
    <location>
        <begin position="10"/>
        <end position="139"/>
    </location>
</feature>
<dbReference type="GO" id="GO:0005222">
    <property type="term" value="F:intracellularly cAMP-activated cation channel activity"/>
    <property type="evidence" value="ECO:0007669"/>
    <property type="project" value="TreeGrafter"/>
</dbReference>
<evidence type="ECO:0000256" key="4">
    <source>
        <dbReference type="ARBA" id="ARBA00023136"/>
    </source>
</evidence>
<dbReference type="GO" id="GO:0030553">
    <property type="term" value="F:cGMP binding"/>
    <property type="evidence" value="ECO:0007669"/>
    <property type="project" value="TreeGrafter"/>
</dbReference>
<dbReference type="PANTHER" id="PTHR45638:SF5">
    <property type="entry name" value="CYCLIC NUCLEOTIDE-BINDING DOMAIN-CONTAINING PROTEIN"/>
    <property type="match status" value="1"/>
</dbReference>